<protein>
    <recommendedName>
        <fullName evidence="6">RING-type domain-containing protein</fullName>
    </recommendedName>
</protein>
<name>A0AAV6FZG3_9TELE</name>
<evidence type="ECO:0000259" key="6">
    <source>
        <dbReference type="PROSITE" id="PS50089"/>
    </source>
</evidence>
<feature type="domain" description="RING-type" evidence="6">
    <location>
        <begin position="126"/>
        <end position="168"/>
    </location>
</feature>
<evidence type="ECO:0000256" key="3">
    <source>
        <dbReference type="ARBA" id="ARBA00022833"/>
    </source>
</evidence>
<evidence type="ECO:0000256" key="2">
    <source>
        <dbReference type="ARBA" id="ARBA00022771"/>
    </source>
</evidence>
<dbReference type="GO" id="GO:0008270">
    <property type="term" value="F:zinc ion binding"/>
    <property type="evidence" value="ECO:0007669"/>
    <property type="project" value="UniProtKB-KW"/>
</dbReference>
<dbReference type="PANTHER" id="PTHR14991">
    <property type="entry name" value="RING FINGER PROTEIN 32"/>
    <property type="match status" value="1"/>
</dbReference>
<dbReference type="PROSITE" id="PS50089">
    <property type="entry name" value="ZF_RING_2"/>
    <property type="match status" value="2"/>
</dbReference>
<dbReference type="Pfam" id="PF00612">
    <property type="entry name" value="IQ"/>
    <property type="match status" value="1"/>
</dbReference>
<dbReference type="InterPro" id="IPR042862">
    <property type="entry name" value="RNF32"/>
</dbReference>
<evidence type="ECO:0000313" key="8">
    <source>
        <dbReference type="Proteomes" id="UP000823561"/>
    </source>
</evidence>
<dbReference type="Proteomes" id="UP000823561">
    <property type="component" value="Chromosome 16"/>
</dbReference>
<comment type="caution">
    <text evidence="7">The sequence shown here is derived from an EMBL/GenBank/DDBJ whole genome shotgun (WGS) entry which is preliminary data.</text>
</comment>
<evidence type="ECO:0000256" key="5">
    <source>
        <dbReference type="SAM" id="MobiDB-lite"/>
    </source>
</evidence>
<accession>A0AAV6FZG3</accession>
<keyword evidence="8" id="KW-1185">Reference proteome</keyword>
<keyword evidence="3" id="KW-0862">Zinc</keyword>
<keyword evidence="1" id="KW-0479">Metal-binding</keyword>
<gene>
    <name evidence="7" type="ORF">AALO_G00209790</name>
</gene>
<reference evidence="7" key="1">
    <citation type="submission" date="2020-10" db="EMBL/GenBank/DDBJ databases">
        <title>Chromosome-scale genome assembly of the Allis shad, Alosa alosa.</title>
        <authorList>
            <person name="Margot Z."/>
            <person name="Christophe K."/>
            <person name="Cabau C."/>
            <person name="Louis A."/>
            <person name="Berthelot C."/>
            <person name="Parey E."/>
            <person name="Roest Crollius H."/>
            <person name="Montfort J."/>
            <person name="Robinson-Rechavi M."/>
            <person name="Bucao C."/>
            <person name="Bouchez O."/>
            <person name="Gislard M."/>
            <person name="Lluch J."/>
            <person name="Milhes M."/>
            <person name="Lampietro C."/>
            <person name="Lopez Roques C."/>
            <person name="Donnadieu C."/>
            <person name="Braasch I."/>
            <person name="Desvignes T."/>
            <person name="Postlethwait J."/>
            <person name="Bobe J."/>
            <person name="Guiguen Y."/>
        </authorList>
    </citation>
    <scope>NUCLEOTIDE SEQUENCE</scope>
    <source>
        <strain evidence="7">M-15738</strain>
        <tissue evidence="7">Blood</tissue>
    </source>
</reference>
<dbReference type="SMART" id="SM00184">
    <property type="entry name" value="RING"/>
    <property type="match status" value="2"/>
</dbReference>
<dbReference type="EMBL" id="JADWDJ010000016">
    <property type="protein sequence ID" value="KAG5268234.1"/>
    <property type="molecule type" value="Genomic_DNA"/>
</dbReference>
<dbReference type="CDD" id="cd16677">
    <property type="entry name" value="RING-H2_RNF32_rpt1"/>
    <property type="match status" value="1"/>
</dbReference>
<dbReference type="SUPFAM" id="SSF57850">
    <property type="entry name" value="RING/U-box"/>
    <property type="match status" value="2"/>
</dbReference>
<evidence type="ECO:0000256" key="4">
    <source>
        <dbReference type="PROSITE-ProRule" id="PRU00175"/>
    </source>
</evidence>
<feature type="region of interest" description="Disordered" evidence="5">
    <location>
        <begin position="42"/>
        <end position="73"/>
    </location>
</feature>
<dbReference type="InterPro" id="IPR000048">
    <property type="entry name" value="IQ_motif_EF-hand-BS"/>
</dbReference>
<dbReference type="InterPro" id="IPR001841">
    <property type="entry name" value="Znf_RING"/>
</dbReference>
<proteinExistence type="predicted"/>
<dbReference type="InterPro" id="IPR013083">
    <property type="entry name" value="Znf_RING/FYVE/PHD"/>
</dbReference>
<dbReference type="Gene3D" id="3.30.40.10">
    <property type="entry name" value="Zinc/RING finger domain, C3HC4 (zinc finger)"/>
    <property type="match status" value="2"/>
</dbReference>
<feature type="domain" description="RING-type" evidence="6">
    <location>
        <begin position="292"/>
        <end position="354"/>
    </location>
</feature>
<dbReference type="PANTHER" id="PTHR14991:SF0">
    <property type="entry name" value="RING FINGER PROTEIN 32"/>
    <property type="match status" value="1"/>
</dbReference>
<evidence type="ECO:0000256" key="1">
    <source>
        <dbReference type="ARBA" id="ARBA00022723"/>
    </source>
</evidence>
<evidence type="ECO:0000313" key="7">
    <source>
        <dbReference type="EMBL" id="KAG5268234.1"/>
    </source>
</evidence>
<dbReference type="CDD" id="cd16678">
    <property type="entry name" value="RING-H2_RNF32_rpt2"/>
    <property type="match status" value="1"/>
</dbReference>
<organism evidence="7 8">
    <name type="scientific">Alosa alosa</name>
    <name type="common">allis shad</name>
    <dbReference type="NCBI Taxonomy" id="278164"/>
    <lineage>
        <taxon>Eukaryota</taxon>
        <taxon>Metazoa</taxon>
        <taxon>Chordata</taxon>
        <taxon>Craniata</taxon>
        <taxon>Vertebrata</taxon>
        <taxon>Euteleostomi</taxon>
        <taxon>Actinopterygii</taxon>
        <taxon>Neopterygii</taxon>
        <taxon>Teleostei</taxon>
        <taxon>Clupei</taxon>
        <taxon>Clupeiformes</taxon>
        <taxon>Clupeoidei</taxon>
        <taxon>Clupeidae</taxon>
        <taxon>Alosa</taxon>
    </lineage>
</organism>
<keyword evidence="2 4" id="KW-0863">Zinc-finger</keyword>
<dbReference type="PROSITE" id="PS50096">
    <property type="entry name" value="IQ"/>
    <property type="match status" value="1"/>
</dbReference>
<dbReference type="AlphaFoldDB" id="A0AAV6FZG3"/>
<sequence>MSLNMCCNSKSENGKMAITAVALQDHISRSLLRRLSLSDPVRDRLRVKGPGQRPCQRNRHENSKPQHSLSQRSLDGREYVLDPAPPPLTLAQKLGLVETPRRRLSEAEWEQVKSRSVQEGDNTQPCVICKEEFCLQPQVLLSCTHVFHKACLKAFERYSGKKCCPMCRREQYETRVIHEGARIYREKCVIRIQAWWRGCVARRWYRNVRRSVPPKDKRLRQRFFETKLQEMSDSLVQACHTDTEAFLIDIEHSVAQSRLIFRQLETKCAPGAQALDWELVKEQAVQREMQDCPICLTPLCPPCSGPDGHRPGPRRGRVTRHVLLLSCSHLFHQPCLEAFELFCPETRPTCPLCRAAYSKRVL</sequence>